<evidence type="ECO:0000313" key="1">
    <source>
        <dbReference type="EMBL" id="NHB97120.1"/>
    </source>
</evidence>
<dbReference type="AlphaFoldDB" id="A0A7X5QMG0"/>
<comment type="caution">
    <text evidence="1">The sequence shown here is derived from an EMBL/GenBank/DDBJ whole genome shotgun (WGS) entry which is preliminary data.</text>
</comment>
<protein>
    <submittedName>
        <fullName evidence="1">Uncharacterized protein</fullName>
    </submittedName>
</protein>
<proteinExistence type="predicted"/>
<dbReference type="Proteomes" id="UP000547931">
    <property type="component" value="Unassembled WGS sequence"/>
</dbReference>
<sequence>MMNLKQGVFVCFFTMLFAGSPFLSGRGGRAKRPQGRSMRAVLLLNIFQEEHRPHLDFMINFYIQ</sequence>
<keyword evidence="2" id="KW-1185">Reference proteome</keyword>
<evidence type="ECO:0000313" key="2">
    <source>
        <dbReference type="Proteomes" id="UP000547931"/>
    </source>
</evidence>
<gene>
    <name evidence="1" type="ORF">C5470_12150</name>
</gene>
<name>A0A7X5QMG0_9GAMM</name>
<reference evidence="1 2" key="1">
    <citation type="submission" date="2018-02" db="EMBL/GenBank/DDBJ databases">
        <authorList>
            <person name="Machado R.A."/>
        </authorList>
    </citation>
    <scope>NUCLEOTIDE SEQUENCE [LARGE SCALE GENOMIC DNA]</scope>
    <source>
        <strain evidence="1 2">DSM 23271</strain>
    </source>
</reference>
<dbReference type="EMBL" id="PUJV01000012">
    <property type="protein sequence ID" value="NHB97120.1"/>
    <property type="molecule type" value="Genomic_DNA"/>
</dbReference>
<organism evidence="1 2">
    <name type="scientific">Photorhabdus stackebrandtii</name>
    <dbReference type="NCBI Taxonomy" id="1123042"/>
    <lineage>
        <taxon>Bacteria</taxon>
        <taxon>Pseudomonadati</taxon>
        <taxon>Pseudomonadota</taxon>
        <taxon>Gammaproteobacteria</taxon>
        <taxon>Enterobacterales</taxon>
        <taxon>Morganellaceae</taxon>
        <taxon>Photorhabdus</taxon>
    </lineage>
</organism>
<accession>A0A7X5QMG0</accession>
<dbReference type="RefSeq" id="WP_166289240.1">
    <property type="nucleotide sequence ID" value="NZ_CAWPIE010000012.1"/>
</dbReference>